<dbReference type="OrthoDB" id="7362268at2"/>
<evidence type="ECO:0000313" key="2">
    <source>
        <dbReference type="EMBL" id="RAU20109.1"/>
    </source>
</evidence>
<evidence type="ECO:0000313" key="3">
    <source>
        <dbReference type="Proteomes" id="UP000251075"/>
    </source>
</evidence>
<accession>A0A364NSP9</accession>
<sequence>MNLVPKEFSRLGNRTNNAFVEPFSGKFRAECLNASWPLNLADARSKCEAWW</sequence>
<feature type="domain" description="Integrase catalytic" evidence="1">
    <location>
        <begin position="7"/>
        <end position="50"/>
    </location>
</feature>
<dbReference type="AlphaFoldDB" id="A0A364NSP9"/>
<dbReference type="Pfam" id="PF13683">
    <property type="entry name" value="rve_3"/>
    <property type="match status" value="1"/>
</dbReference>
<dbReference type="EMBL" id="PGTO01000036">
    <property type="protein sequence ID" value="RAU20109.1"/>
    <property type="molecule type" value="Genomic_DNA"/>
</dbReference>
<gene>
    <name evidence="2" type="ORF">CU669_20130</name>
</gene>
<reference evidence="2 3" key="1">
    <citation type="submission" date="2017-11" db="EMBL/GenBank/DDBJ databases">
        <title>Draft genome sequence of magnetotactic bacterium Magnetospirillum kuznetsovii LBB-42.</title>
        <authorList>
            <person name="Grouzdev D.S."/>
            <person name="Rysina M.S."/>
            <person name="Baslerov R.V."/>
            <person name="Koziaeva V."/>
        </authorList>
    </citation>
    <scope>NUCLEOTIDE SEQUENCE [LARGE SCALE GENOMIC DNA]</scope>
    <source>
        <strain evidence="2 3">LBB-42</strain>
    </source>
</reference>
<comment type="caution">
    <text evidence="2">The sequence shown here is derived from an EMBL/GenBank/DDBJ whole genome shotgun (WGS) entry which is preliminary data.</text>
</comment>
<organism evidence="2 3">
    <name type="scientific">Paramagnetospirillum kuznetsovii</name>
    <dbReference type="NCBI Taxonomy" id="2053833"/>
    <lineage>
        <taxon>Bacteria</taxon>
        <taxon>Pseudomonadati</taxon>
        <taxon>Pseudomonadota</taxon>
        <taxon>Alphaproteobacteria</taxon>
        <taxon>Rhodospirillales</taxon>
        <taxon>Magnetospirillaceae</taxon>
        <taxon>Paramagnetospirillum</taxon>
    </lineage>
</organism>
<proteinExistence type="predicted"/>
<keyword evidence="3" id="KW-1185">Reference proteome</keyword>
<protein>
    <recommendedName>
        <fullName evidence="1">Integrase catalytic domain-containing protein</fullName>
    </recommendedName>
</protein>
<dbReference type="Proteomes" id="UP000251075">
    <property type="component" value="Unassembled WGS sequence"/>
</dbReference>
<evidence type="ECO:0000259" key="1">
    <source>
        <dbReference type="Pfam" id="PF13683"/>
    </source>
</evidence>
<dbReference type="InterPro" id="IPR001584">
    <property type="entry name" value="Integrase_cat-core"/>
</dbReference>
<dbReference type="GO" id="GO:0015074">
    <property type="term" value="P:DNA integration"/>
    <property type="evidence" value="ECO:0007669"/>
    <property type="project" value="InterPro"/>
</dbReference>
<name>A0A364NSP9_9PROT</name>